<dbReference type="SUPFAM" id="SSF56601">
    <property type="entry name" value="beta-lactamase/transpeptidase-like"/>
    <property type="match status" value="1"/>
</dbReference>
<dbReference type="GO" id="GO:0071555">
    <property type="term" value="P:cell wall organization"/>
    <property type="evidence" value="ECO:0007669"/>
    <property type="project" value="UniProtKB-KW"/>
</dbReference>
<feature type="compositionally biased region" description="Low complexity" evidence="14">
    <location>
        <begin position="839"/>
        <end position="852"/>
    </location>
</feature>
<dbReference type="InterPro" id="IPR036950">
    <property type="entry name" value="PBP_transglycosylase"/>
</dbReference>
<evidence type="ECO:0000256" key="8">
    <source>
        <dbReference type="ARBA" id="ARBA00022960"/>
    </source>
</evidence>
<comment type="similarity">
    <text evidence="2">In the N-terminal section; belongs to the glycosyltransferase 51 family.</text>
</comment>
<evidence type="ECO:0000313" key="17">
    <source>
        <dbReference type="Proteomes" id="UP000243650"/>
    </source>
</evidence>
<evidence type="ECO:0000256" key="4">
    <source>
        <dbReference type="ARBA" id="ARBA00022670"/>
    </source>
</evidence>
<keyword evidence="17" id="KW-1185">Reference proteome</keyword>
<dbReference type="CDD" id="cd00063">
    <property type="entry name" value="FN3"/>
    <property type="match status" value="1"/>
</dbReference>
<evidence type="ECO:0000256" key="3">
    <source>
        <dbReference type="ARBA" id="ARBA00022645"/>
    </source>
</evidence>
<organism evidence="16 17">
    <name type="scientific">Alkalicoccus urumqiensis</name>
    <name type="common">Bacillus urumqiensis</name>
    <dbReference type="NCBI Taxonomy" id="1548213"/>
    <lineage>
        <taxon>Bacteria</taxon>
        <taxon>Bacillati</taxon>
        <taxon>Bacillota</taxon>
        <taxon>Bacilli</taxon>
        <taxon>Bacillales</taxon>
        <taxon>Bacillaceae</taxon>
        <taxon>Alkalicoccus</taxon>
    </lineage>
</organism>
<evidence type="ECO:0000313" key="16">
    <source>
        <dbReference type="EMBL" id="PRO66851.1"/>
    </source>
</evidence>
<gene>
    <name evidence="16" type="ORF">C6I21_02705</name>
</gene>
<evidence type="ECO:0000256" key="1">
    <source>
        <dbReference type="ARBA" id="ARBA00007090"/>
    </source>
</evidence>
<reference evidence="16 17" key="1">
    <citation type="submission" date="2018-03" db="EMBL/GenBank/DDBJ databases">
        <title>Bacillus urumqiensis sp. nov., a moderately haloalkaliphilic bacterium isolated from a salt lake.</title>
        <authorList>
            <person name="Zhao B."/>
            <person name="Liao Z."/>
        </authorList>
    </citation>
    <scope>NUCLEOTIDE SEQUENCE [LARGE SCALE GENOMIC DNA]</scope>
    <source>
        <strain evidence="16 17">BZ-SZ-XJ18</strain>
    </source>
</reference>
<keyword evidence="5" id="KW-0328">Glycosyltransferase</keyword>
<keyword evidence="4" id="KW-0645">Protease</keyword>
<dbReference type="PANTHER" id="PTHR32282">
    <property type="entry name" value="BINDING PROTEIN TRANSPEPTIDASE, PUTATIVE-RELATED"/>
    <property type="match status" value="1"/>
</dbReference>
<dbReference type="SUPFAM" id="SSF53955">
    <property type="entry name" value="Lysozyme-like"/>
    <property type="match status" value="1"/>
</dbReference>
<evidence type="ECO:0000256" key="7">
    <source>
        <dbReference type="ARBA" id="ARBA00022801"/>
    </source>
</evidence>
<feature type="region of interest" description="Disordered" evidence="14">
    <location>
        <begin position="258"/>
        <end position="280"/>
    </location>
</feature>
<dbReference type="GO" id="GO:0009002">
    <property type="term" value="F:serine-type D-Ala-D-Ala carboxypeptidase activity"/>
    <property type="evidence" value="ECO:0007669"/>
    <property type="project" value="UniProtKB-EC"/>
</dbReference>
<dbReference type="FunFam" id="1.10.3810.10:FF:000001">
    <property type="entry name" value="Penicillin-binding protein 1A"/>
    <property type="match status" value="1"/>
</dbReference>
<evidence type="ECO:0000256" key="12">
    <source>
        <dbReference type="ARBA" id="ARBA00034000"/>
    </source>
</evidence>
<dbReference type="GO" id="GO:0030288">
    <property type="term" value="C:outer membrane-bounded periplasmic space"/>
    <property type="evidence" value="ECO:0007669"/>
    <property type="project" value="TreeGrafter"/>
</dbReference>
<dbReference type="InterPro" id="IPR023346">
    <property type="entry name" value="Lysozyme-like_dom_sf"/>
</dbReference>
<keyword evidence="10" id="KW-0511">Multifunctional enzyme</keyword>
<keyword evidence="8" id="KW-0133">Cell shape</keyword>
<keyword evidence="7" id="KW-0378">Hydrolase</keyword>
<evidence type="ECO:0000259" key="15">
    <source>
        <dbReference type="PROSITE" id="PS50853"/>
    </source>
</evidence>
<dbReference type="SUPFAM" id="SSF49265">
    <property type="entry name" value="Fibronectin type III"/>
    <property type="match status" value="1"/>
</dbReference>
<feature type="region of interest" description="Disordered" evidence="14">
    <location>
        <begin position="760"/>
        <end position="949"/>
    </location>
</feature>
<dbReference type="GO" id="GO:0008658">
    <property type="term" value="F:penicillin binding"/>
    <property type="evidence" value="ECO:0007669"/>
    <property type="project" value="InterPro"/>
</dbReference>
<keyword evidence="3" id="KW-0121">Carboxypeptidase</keyword>
<keyword evidence="6" id="KW-0808">Transferase</keyword>
<feature type="region of interest" description="Disordered" evidence="14">
    <location>
        <begin position="1"/>
        <end position="22"/>
    </location>
</feature>
<dbReference type="InterPro" id="IPR001264">
    <property type="entry name" value="Glyco_trans_51"/>
</dbReference>
<evidence type="ECO:0000256" key="5">
    <source>
        <dbReference type="ARBA" id="ARBA00022676"/>
    </source>
</evidence>
<dbReference type="GO" id="GO:0008360">
    <property type="term" value="P:regulation of cell shape"/>
    <property type="evidence" value="ECO:0007669"/>
    <property type="project" value="UniProtKB-KW"/>
</dbReference>
<evidence type="ECO:0000256" key="2">
    <source>
        <dbReference type="ARBA" id="ARBA00007739"/>
    </source>
</evidence>
<comment type="similarity">
    <text evidence="1">In the C-terminal section; belongs to the transpeptidase family.</text>
</comment>
<protein>
    <submittedName>
        <fullName evidence="16">Penicillin-binding protein</fullName>
    </submittedName>
</protein>
<dbReference type="InterPro" id="IPR012338">
    <property type="entry name" value="Beta-lactam/transpept-like"/>
</dbReference>
<dbReference type="Gene3D" id="1.10.3810.10">
    <property type="entry name" value="Biosynthetic peptidoglycan transglycosylase-like"/>
    <property type="match status" value="1"/>
</dbReference>
<feature type="compositionally biased region" description="Acidic residues" evidence="14">
    <location>
        <begin position="785"/>
        <end position="838"/>
    </location>
</feature>
<dbReference type="InterPro" id="IPR003961">
    <property type="entry name" value="FN3_dom"/>
</dbReference>
<dbReference type="EMBL" id="PVNS01000002">
    <property type="protein sequence ID" value="PRO66851.1"/>
    <property type="molecule type" value="Genomic_DNA"/>
</dbReference>
<sequence length="949" mass="104784">MTMSDLSRQDRRKKPEKPKKKKRGIIKKTGFVLLVLLLIGTIAGGIAAAAIISDAPELDREQLTLSQNPIIYDKDGEELPALETGMNRQSVTMDEIPPVMVDAVIAIEDTRFYDHFGVDIRRLGGAVIANFRSGFGSEGASTITQQVVKNLFLDFDKTITRKLQEQYLAVQLEQQFTKDQILEMYMNAIYFSDGQYGISAAAEYYFNKELSELTIEDAALLAGIPQRPNAHNPFNNPEDAEDRRNTVINRMEATGKISAENAESARSVSVSDQLEPTDREENQYQSYIDQVLSEVEEIEGIESSDIYTGGLKIYTNLDQDMQTRIEEIMQTDEYIQFPDEQMQAGVTLMETDTGKVRAIGGMREPAEGVRSWNWATNPQRQAGSAAKPIFAYGPVIDELQWSTAHQIEDEPLDYSNSDQPVRNFSRDYRGDVSMREALKDSLNVPAVRAIMEAGTDNAQQFASQVGIQTDEVYESSALGTNPVSSYEMAGAYASFGNGGTYNEPHTVERVEFPDGQEISMAPEPTQAMNDYTAYMVTDMLRDVIDDGTARRMSLNGFDAAGKTGSTNFTDEDREGFGIPEGADAIPDAWFVGYSPHLTASVWTGYDSGNAGYIDRGNNEHHISQDIFQHIMNYAHENLEDRSFEQPDSVVEIAVEEATGLLPSDYTPDDEIVEELFVRGTEPGTVSDEFELEEASDVSGLSASYDEGTDTLSVSWGFPEEELEFFNFRIETAAGGADFTTVDTIGERSYSFTGPTKGETYRIRVTPVDDTGSGAGGSAETSITIPEEEEPEEEIEENEENEENQENEENEETEENMLEENETENNENTEPVENEENNAPEENNVENNNGSNEPAEETPAENDAPDEETGGNAPAENNGGNGNTETQNNNSNQNEAPETNNADGNTETQESNTNSGNNGNENVSTQENAETNTPETNNNSNSNSQEENNS</sequence>
<dbReference type="Pfam" id="PF00905">
    <property type="entry name" value="Transpeptidase"/>
    <property type="match status" value="1"/>
</dbReference>
<dbReference type="InterPro" id="IPR013783">
    <property type="entry name" value="Ig-like_fold"/>
</dbReference>
<evidence type="ECO:0000256" key="6">
    <source>
        <dbReference type="ARBA" id="ARBA00022679"/>
    </source>
</evidence>
<dbReference type="GO" id="GO:0006508">
    <property type="term" value="P:proteolysis"/>
    <property type="evidence" value="ECO:0007669"/>
    <property type="project" value="UniProtKB-KW"/>
</dbReference>
<evidence type="ECO:0000256" key="11">
    <source>
        <dbReference type="ARBA" id="ARBA00023316"/>
    </source>
</evidence>
<comment type="caution">
    <text evidence="16">The sequence shown here is derived from an EMBL/GenBank/DDBJ whole genome shotgun (WGS) entry which is preliminary data.</text>
</comment>
<dbReference type="GO" id="GO:0009252">
    <property type="term" value="P:peptidoglycan biosynthetic process"/>
    <property type="evidence" value="ECO:0007669"/>
    <property type="project" value="UniProtKB-KW"/>
</dbReference>
<feature type="compositionally biased region" description="Low complexity" evidence="14">
    <location>
        <begin position="869"/>
        <end position="949"/>
    </location>
</feature>
<name>A0A2P6MKS0_ALKUR</name>
<comment type="catalytic activity">
    <reaction evidence="12">
        <text>Preferential cleavage: (Ac)2-L-Lys-D-Ala-|-D-Ala. Also transpeptidation of peptidyl-alanyl moieties that are N-acyl substituents of D-alanine.</text>
        <dbReference type="EC" id="3.4.16.4"/>
    </reaction>
</comment>
<dbReference type="Proteomes" id="UP000243650">
    <property type="component" value="Unassembled WGS sequence"/>
</dbReference>
<dbReference type="OrthoDB" id="9766909at2"/>
<feature type="domain" description="Fibronectin type-III" evidence="15">
    <location>
        <begin position="696"/>
        <end position="787"/>
    </location>
</feature>
<dbReference type="Pfam" id="PF00912">
    <property type="entry name" value="Transgly"/>
    <property type="match status" value="1"/>
</dbReference>
<keyword evidence="9" id="KW-0573">Peptidoglycan synthesis</keyword>
<evidence type="ECO:0000256" key="13">
    <source>
        <dbReference type="ARBA" id="ARBA00049902"/>
    </source>
</evidence>
<comment type="catalytic activity">
    <reaction evidence="13">
        <text>[GlcNAc-(1-&gt;4)-Mur2Ac(oyl-L-Ala-gamma-D-Glu-L-Lys-D-Ala-D-Ala)](n)-di-trans,octa-cis-undecaprenyl diphosphate + beta-D-GlcNAc-(1-&gt;4)-Mur2Ac(oyl-L-Ala-gamma-D-Glu-L-Lys-D-Ala-D-Ala)-di-trans,octa-cis-undecaprenyl diphosphate = [GlcNAc-(1-&gt;4)-Mur2Ac(oyl-L-Ala-gamma-D-Glu-L-Lys-D-Ala-D-Ala)](n+1)-di-trans,octa-cis-undecaprenyl diphosphate + di-trans,octa-cis-undecaprenyl diphosphate + H(+)</text>
        <dbReference type="Rhea" id="RHEA:23708"/>
        <dbReference type="Rhea" id="RHEA-COMP:9602"/>
        <dbReference type="Rhea" id="RHEA-COMP:9603"/>
        <dbReference type="ChEBI" id="CHEBI:15378"/>
        <dbReference type="ChEBI" id="CHEBI:58405"/>
        <dbReference type="ChEBI" id="CHEBI:60033"/>
        <dbReference type="ChEBI" id="CHEBI:78435"/>
        <dbReference type="EC" id="2.4.99.28"/>
    </reaction>
</comment>
<keyword evidence="11" id="KW-0961">Cell wall biogenesis/degradation</keyword>
<evidence type="ECO:0000256" key="14">
    <source>
        <dbReference type="SAM" id="MobiDB-lite"/>
    </source>
</evidence>
<dbReference type="InterPro" id="IPR036116">
    <property type="entry name" value="FN3_sf"/>
</dbReference>
<proteinExistence type="inferred from homology"/>
<feature type="compositionally biased region" description="Polar residues" evidence="14">
    <location>
        <begin position="264"/>
        <end position="274"/>
    </location>
</feature>
<dbReference type="Gene3D" id="2.60.40.10">
    <property type="entry name" value="Immunoglobulins"/>
    <property type="match status" value="1"/>
</dbReference>
<evidence type="ECO:0000256" key="10">
    <source>
        <dbReference type="ARBA" id="ARBA00023268"/>
    </source>
</evidence>
<dbReference type="Gene3D" id="3.40.710.10">
    <property type="entry name" value="DD-peptidase/beta-lactamase superfamily"/>
    <property type="match status" value="1"/>
</dbReference>
<dbReference type="AlphaFoldDB" id="A0A2P6MKS0"/>
<evidence type="ECO:0000256" key="9">
    <source>
        <dbReference type="ARBA" id="ARBA00022984"/>
    </source>
</evidence>
<dbReference type="InterPro" id="IPR050396">
    <property type="entry name" value="Glycosyltr_51/Transpeptidase"/>
</dbReference>
<accession>A0A2P6MKS0</accession>
<dbReference type="NCBIfam" id="TIGR02074">
    <property type="entry name" value="PBP_1a_fam"/>
    <property type="match status" value="1"/>
</dbReference>
<dbReference type="PANTHER" id="PTHR32282:SF29">
    <property type="entry name" value="PENICILLIN-BINDING PROTEIN 1A"/>
    <property type="match status" value="1"/>
</dbReference>
<feature type="compositionally biased region" description="Basic residues" evidence="14">
    <location>
        <begin position="10"/>
        <end position="22"/>
    </location>
</feature>
<dbReference type="PROSITE" id="PS50853">
    <property type="entry name" value="FN3"/>
    <property type="match status" value="1"/>
</dbReference>
<feature type="compositionally biased region" description="Acidic residues" evidence="14">
    <location>
        <begin position="853"/>
        <end position="868"/>
    </location>
</feature>
<dbReference type="InterPro" id="IPR001460">
    <property type="entry name" value="PCN-bd_Tpept"/>
</dbReference>
<dbReference type="GO" id="GO:0008955">
    <property type="term" value="F:peptidoglycan glycosyltransferase activity"/>
    <property type="evidence" value="ECO:0007669"/>
    <property type="project" value="UniProtKB-EC"/>
</dbReference>